<sequence>MSKVGMFKNLYQKEMRCLAVDIGVTLGIIILMTVFAFSRGSLGHGYIVVPVFLMAGLAGFMPIISSFRIFSGEWNNNIIYLTLSLPVKGEMVLGSKMLAILTQYVLGTLLVALSGILLGFYMWPGFFQLLKLNYSYIPWGFYLSLYMLGIAFFTYLASLSFFSQILGRMVPRLQNLATFFIFLGLWWVIKKVDFYIAHILSLDKIFLLTPDKIWLNIFSWSFTILLIQGLLIFAAAVMVYNRKIEL</sequence>
<dbReference type="AlphaFoldDB" id="A0A1M5JNW8"/>
<accession>A0A1M5JNW8</accession>
<keyword evidence="1" id="KW-0472">Membrane</keyword>
<feature type="transmembrane region" description="Helical" evidence="1">
    <location>
        <begin position="43"/>
        <end position="64"/>
    </location>
</feature>
<protein>
    <recommendedName>
        <fullName evidence="4">ABC-2 family transporter protein</fullName>
    </recommendedName>
</protein>
<keyword evidence="1" id="KW-0812">Transmembrane</keyword>
<keyword evidence="1" id="KW-1133">Transmembrane helix</keyword>
<feature type="transmembrane region" description="Helical" evidence="1">
    <location>
        <begin position="98"/>
        <end position="123"/>
    </location>
</feature>
<dbReference type="EMBL" id="FQWY01000003">
    <property type="protein sequence ID" value="SHG42267.1"/>
    <property type="molecule type" value="Genomic_DNA"/>
</dbReference>
<dbReference type="OrthoDB" id="1951532at2"/>
<name>A0A1M5JNW8_9FIRM</name>
<evidence type="ECO:0000313" key="2">
    <source>
        <dbReference type="EMBL" id="SHG42267.1"/>
    </source>
</evidence>
<dbReference type="RefSeq" id="WP_073088996.1">
    <property type="nucleotide sequence ID" value="NZ_FQWY01000003.1"/>
</dbReference>
<dbReference type="Proteomes" id="UP000242329">
    <property type="component" value="Unassembled WGS sequence"/>
</dbReference>
<feature type="transmembrane region" description="Helical" evidence="1">
    <location>
        <begin position="18"/>
        <end position="37"/>
    </location>
</feature>
<dbReference type="STRING" id="1123382.SAMN02745221_00165"/>
<proteinExistence type="predicted"/>
<feature type="transmembrane region" description="Helical" evidence="1">
    <location>
        <begin position="175"/>
        <end position="197"/>
    </location>
</feature>
<feature type="transmembrane region" description="Helical" evidence="1">
    <location>
        <begin position="217"/>
        <end position="240"/>
    </location>
</feature>
<evidence type="ECO:0000313" key="3">
    <source>
        <dbReference type="Proteomes" id="UP000242329"/>
    </source>
</evidence>
<organism evidence="2 3">
    <name type="scientific">Thermosyntropha lipolytica DSM 11003</name>
    <dbReference type="NCBI Taxonomy" id="1123382"/>
    <lineage>
        <taxon>Bacteria</taxon>
        <taxon>Bacillati</taxon>
        <taxon>Bacillota</taxon>
        <taxon>Clostridia</taxon>
        <taxon>Eubacteriales</taxon>
        <taxon>Syntrophomonadaceae</taxon>
        <taxon>Thermosyntropha</taxon>
    </lineage>
</organism>
<gene>
    <name evidence="2" type="ORF">SAMN02745221_00165</name>
</gene>
<evidence type="ECO:0008006" key="4">
    <source>
        <dbReference type="Google" id="ProtNLM"/>
    </source>
</evidence>
<reference evidence="3" key="1">
    <citation type="submission" date="2016-11" db="EMBL/GenBank/DDBJ databases">
        <authorList>
            <person name="Varghese N."/>
            <person name="Submissions S."/>
        </authorList>
    </citation>
    <scope>NUCLEOTIDE SEQUENCE [LARGE SCALE GENOMIC DNA]</scope>
    <source>
        <strain evidence="3">DSM 11003</strain>
    </source>
</reference>
<keyword evidence="3" id="KW-1185">Reference proteome</keyword>
<evidence type="ECO:0000256" key="1">
    <source>
        <dbReference type="SAM" id="Phobius"/>
    </source>
</evidence>
<feature type="transmembrane region" description="Helical" evidence="1">
    <location>
        <begin position="143"/>
        <end position="163"/>
    </location>
</feature>